<dbReference type="PROSITE" id="PS50818">
    <property type="entry name" value="INTEIN_C_TER"/>
    <property type="match status" value="1"/>
</dbReference>
<dbReference type="SUPFAM" id="SSF102114">
    <property type="entry name" value="Radical SAM enzymes"/>
    <property type="match status" value="1"/>
</dbReference>
<dbReference type="Gene3D" id="3.80.30.30">
    <property type="match status" value="1"/>
</dbReference>
<dbReference type="InterPro" id="IPR007197">
    <property type="entry name" value="rSAM"/>
</dbReference>
<dbReference type="GO" id="GO:0016539">
    <property type="term" value="P:intein-mediated protein splicing"/>
    <property type="evidence" value="ECO:0007669"/>
    <property type="project" value="InterPro"/>
</dbReference>
<dbReference type="GO" id="GO:0046872">
    <property type="term" value="F:metal ion binding"/>
    <property type="evidence" value="ECO:0007669"/>
    <property type="project" value="UniProtKB-KW"/>
</dbReference>
<comment type="caution">
    <text evidence="6">The sequence shown here is derived from an EMBL/GenBank/DDBJ whole genome shotgun (WGS) entry which is preliminary data.</text>
</comment>
<dbReference type="NCBIfam" id="NF038135">
    <property type="entry name" value="rSAM_Rv2578c"/>
    <property type="match status" value="1"/>
</dbReference>
<keyword evidence="7" id="KW-1185">Reference proteome</keyword>
<dbReference type="SUPFAM" id="SSF51294">
    <property type="entry name" value="Hedgehog/intein (Hint) domain"/>
    <property type="match status" value="1"/>
</dbReference>
<dbReference type="EMBL" id="BSDP01000001">
    <property type="protein sequence ID" value="GLI26200.1"/>
    <property type="molecule type" value="Genomic_DNA"/>
</dbReference>
<dbReference type="InterPro" id="IPR006141">
    <property type="entry name" value="Intein_N"/>
</dbReference>
<dbReference type="RefSeq" id="WP_281882198.1">
    <property type="nucleotide sequence ID" value="NZ_BSDP01000001.1"/>
</dbReference>
<sequence>MRWNGQELGVEDASALPGLGRLDGFVRSVQTPEFAGITFHEVLAKSALNKVPGPSRMPFGWTINPYRGCSHACSYCLHPDTLILMADGRHKTLSSIRIGDRVIGTERRGSYRRYVSTTVSAVWSTRKRAHRVRLADGTEVIGSADHRFLTDRGWKYIRPSESGQRPHLTTNNRLQGFGTGPARDLVGDAVKTHADLRVVGIDDLGETVDMIDITTGTGDFIANGVVSHNCFARPTHEYLDLDGGDDFDRQIVVKVNVGDVLRKELGRASWQRHPVALGTNTDPYQRAEGRYALMPRIIDELTASRTPFSILTKGTLLRRDLDRLADASRHVSVDIAMSIAIYDDELQQSVEHGTPTAPARLATVRAVREAGLDCGVFLMPILPYLTDTRAHLDEALRRASEAGATSVVHTALRLKPGVKEWYLQWLAREHPDLLPKYRAMYPGRAAEPPKEYRRWLAARVRPLLRAHGLAHGEESPVTGGPAHSTSAPTLWEADVRGAAGPPTLF</sequence>
<name>A0A9W6CTP1_9MICO</name>
<dbReference type="Pfam" id="PF04055">
    <property type="entry name" value="Radical_SAM"/>
    <property type="match status" value="1"/>
</dbReference>
<dbReference type="Gene3D" id="2.170.16.10">
    <property type="entry name" value="Hedgehog/Intein (Hint) domain"/>
    <property type="match status" value="1"/>
</dbReference>
<evidence type="ECO:0000259" key="5">
    <source>
        <dbReference type="SMART" id="SM00306"/>
    </source>
</evidence>
<evidence type="ECO:0000313" key="6">
    <source>
        <dbReference type="EMBL" id="GLI26200.1"/>
    </source>
</evidence>
<organism evidence="6 7">
    <name type="scientific">Agromyces rhizosphaerae</name>
    <dbReference type="NCBI Taxonomy" id="88374"/>
    <lineage>
        <taxon>Bacteria</taxon>
        <taxon>Bacillati</taxon>
        <taxon>Actinomycetota</taxon>
        <taxon>Actinomycetes</taxon>
        <taxon>Micrococcales</taxon>
        <taxon>Microbacteriaceae</taxon>
        <taxon>Agromyces</taxon>
    </lineage>
</organism>
<dbReference type="Proteomes" id="UP001144396">
    <property type="component" value="Unassembled WGS sequence"/>
</dbReference>
<evidence type="ECO:0000256" key="4">
    <source>
        <dbReference type="SAM" id="MobiDB-lite"/>
    </source>
</evidence>
<feature type="region of interest" description="Disordered" evidence="4">
    <location>
        <begin position="471"/>
        <end position="493"/>
    </location>
</feature>
<keyword evidence="1" id="KW-0479">Metal-binding</keyword>
<proteinExistence type="predicted"/>
<evidence type="ECO:0000256" key="3">
    <source>
        <dbReference type="ARBA" id="ARBA00023014"/>
    </source>
</evidence>
<dbReference type="InterPro" id="IPR036844">
    <property type="entry name" value="Hint_dom_sf"/>
</dbReference>
<dbReference type="AlphaFoldDB" id="A0A9W6CTP1"/>
<accession>A0A9W6CTP1</accession>
<dbReference type="PROSITE" id="PS50817">
    <property type="entry name" value="INTEIN_N_TER"/>
    <property type="match status" value="1"/>
</dbReference>
<evidence type="ECO:0000256" key="1">
    <source>
        <dbReference type="ARBA" id="ARBA00022723"/>
    </source>
</evidence>
<evidence type="ECO:0000256" key="2">
    <source>
        <dbReference type="ARBA" id="ARBA00023004"/>
    </source>
</evidence>
<dbReference type="SMART" id="SM00306">
    <property type="entry name" value="HintN"/>
    <property type="match status" value="1"/>
</dbReference>
<gene>
    <name evidence="6" type="ORF">ARHIZOSPH14_04420</name>
</gene>
<dbReference type="PANTHER" id="PTHR43432">
    <property type="entry name" value="SLR0285 PROTEIN"/>
    <property type="match status" value="1"/>
</dbReference>
<dbReference type="InterPro" id="IPR030934">
    <property type="entry name" value="Intein_C"/>
</dbReference>
<dbReference type="PANTHER" id="PTHR43432:SF3">
    <property type="entry name" value="SLR0285 PROTEIN"/>
    <property type="match status" value="1"/>
</dbReference>
<dbReference type="InterPro" id="IPR040086">
    <property type="entry name" value="MJ0683-like"/>
</dbReference>
<feature type="domain" description="Hint" evidence="5">
    <location>
        <begin position="74"/>
        <end position="170"/>
    </location>
</feature>
<evidence type="ECO:0000313" key="7">
    <source>
        <dbReference type="Proteomes" id="UP001144396"/>
    </source>
</evidence>
<protein>
    <recommendedName>
        <fullName evidence="5">Hint domain-containing protein</fullName>
    </recommendedName>
</protein>
<dbReference type="GO" id="GO:0003824">
    <property type="term" value="F:catalytic activity"/>
    <property type="evidence" value="ECO:0007669"/>
    <property type="project" value="InterPro"/>
</dbReference>
<keyword evidence="3" id="KW-0411">Iron-sulfur</keyword>
<reference evidence="6" key="1">
    <citation type="submission" date="2022-12" db="EMBL/GenBank/DDBJ databases">
        <title>Reference genome sequencing for broad-spectrum identification of bacterial and archaeal isolates by mass spectrometry.</title>
        <authorList>
            <person name="Sekiguchi Y."/>
            <person name="Tourlousse D.M."/>
        </authorList>
    </citation>
    <scope>NUCLEOTIDE SEQUENCE</scope>
    <source>
        <strain evidence="6">14</strain>
    </source>
</reference>
<dbReference type="InterPro" id="IPR003587">
    <property type="entry name" value="Hint_dom_N"/>
</dbReference>
<keyword evidence="2" id="KW-0408">Iron</keyword>
<dbReference type="InterPro" id="IPR058240">
    <property type="entry name" value="rSAM_sf"/>
</dbReference>
<dbReference type="GO" id="GO:0051536">
    <property type="term" value="F:iron-sulfur cluster binding"/>
    <property type="evidence" value="ECO:0007669"/>
    <property type="project" value="UniProtKB-KW"/>
</dbReference>
<dbReference type="CDD" id="cd00081">
    <property type="entry name" value="Hint"/>
    <property type="match status" value="1"/>
</dbReference>